<keyword evidence="3" id="KW-0614">Plasmid</keyword>
<geneLocation type="plasmid" evidence="3">
    <name>pRGRH0618</name>
</geneLocation>
<dbReference type="CDD" id="cd00188">
    <property type="entry name" value="TOPRIM"/>
    <property type="match status" value="1"/>
</dbReference>
<feature type="compositionally biased region" description="Basic and acidic residues" evidence="1">
    <location>
        <begin position="258"/>
        <end position="274"/>
    </location>
</feature>
<feature type="domain" description="Toprim" evidence="2">
    <location>
        <begin position="485"/>
        <end position="573"/>
    </location>
</feature>
<evidence type="ECO:0000313" key="3">
    <source>
        <dbReference type="EMBL" id="CRY95417.1"/>
    </source>
</evidence>
<dbReference type="GO" id="GO:0006310">
    <property type="term" value="P:DNA recombination"/>
    <property type="evidence" value="ECO:0007669"/>
    <property type="project" value="InterPro"/>
</dbReference>
<evidence type="ECO:0000256" key="1">
    <source>
        <dbReference type="SAM" id="MobiDB-lite"/>
    </source>
</evidence>
<dbReference type="GO" id="GO:0003677">
    <property type="term" value="F:DNA binding"/>
    <property type="evidence" value="ECO:0007669"/>
    <property type="project" value="InterPro"/>
</dbReference>
<name>A0A0H5QHP9_9ZZZZ</name>
<dbReference type="InterPro" id="IPR006171">
    <property type="entry name" value="TOPRIM_dom"/>
</dbReference>
<protein>
    <recommendedName>
        <fullName evidence="2">Toprim domain-containing protein</fullName>
    </recommendedName>
</protein>
<dbReference type="NCBIfam" id="NF041497">
    <property type="entry name" value="MobV"/>
    <property type="match status" value="1"/>
</dbReference>
<dbReference type="AlphaFoldDB" id="A0A0H5QHP9"/>
<accession>A0A0H5QHP9</accession>
<reference evidence="3" key="2">
    <citation type="submission" date="2015-07" db="EMBL/GenBank/DDBJ databases">
        <title>Plasmids, circular viruses and viroids from rat gut.</title>
        <authorList>
            <person name="Jorgensen T.J."/>
            <person name="Hansen M.A."/>
            <person name="Xu Z."/>
            <person name="Tabak M.A."/>
            <person name="Sorensen S.J."/>
            <person name="Hansen L.H."/>
        </authorList>
    </citation>
    <scope>NUCLEOTIDE SEQUENCE</scope>
    <source>
        <plasmid evidence="3">pRGRH0618</plasmid>
    </source>
</reference>
<dbReference type="InterPro" id="IPR001668">
    <property type="entry name" value="Mob_Pre"/>
</dbReference>
<dbReference type="InterPro" id="IPR025054">
    <property type="entry name" value="DUF3991"/>
</dbReference>
<dbReference type="PROSITE" id="PS50880">
    <property type="entry name" value="TOPRIM"/>
    <property type="match status" value="1"/>
</dbReference>
<proteinExistence type="predicted"/>
<organism evidence="3">
    <name type="scientific">uncultured prokaryote</name>
    <dbReference type="NCBI Taxonomy" id="198431"/>
    <lineage>
        <taxon>unclassified sequences</taxon>
        <taxon>environmental samples</taxon>
    </lineage>
</organism>
<dbReference type="EMBL" id="LN853247">
    <property type="protein sequence ID" value="CRY95417.1"/>
    <property type="molecule type" value="Genomic_DNA"/>
</dbReference>
<feature type="region of interest" description="Disordered" evidence="1">
    <location>
        <begin position="241"/>
        <end position="274"/>
    </location>
</feature>
<sequence>MAEAPYAIYRHAKLKSMGLIHASAQHMTRQRDTPNADPARRDQNMVLIGGDDPAADVAALVPALDARGEDGRRLRRSNSVLAIEVLLTASPEWWAAADADAQQAWLDRSTEWLVSEYGRENIAHLRLHGDERTPHLTGFIVPLDPEGGGLNARRWIGGAHRCAQQQTDYAAVVEPLGLRRGVEGSTAEHERVKRHYGQIAAPVTELKIERPPRLIIDPEGWATEQAASVAQQAAPALARAQTAESDRTARKSAVAQATKERGRRERAEASLERQKAVTDRMRALPLPDVLDALGFQQDKAEPDRWRAEGFNVTIGTGQKAGKWWDHAAQTGRGGAIDLTAHALGCDFKGALAWLSDRFGPGPTAADLTARMRAEAVAQVKAAIAEREPFTPPAPTTEHWPEVRRHLTADRALPAPYIDRLHELGDCYADARRNAVFLCRDEAGRVVGAEMKGTVKRSDGSRFSGMAPGSAKDAGGFRLGALAKAATVYLVESAIDAISLARLRAAAGEKGFAIISTAGTTPQPRRWFAGIAETVRRVCAFDNDRAGDKAAEGLLRHRFERLRPRGKDWNDDLRAATKGQSEGGAANPAPTTEVLKAAWAAIGGRAATPEAPDDGSVPDDTELGL</sequence>
<dbReference type="Gene3D" id="3.40.1360.10">
    <property type="match status" value="1"/>
</dbReference>
<feature type="compositionally biased region" description="Acidic residues" evidence="1">
    <location>
        <begin position="610"/>
        <end position="624"/>
    </location>
</feature>
<feature type="region of interest" description="Disordered" evidence="1">
    <location>
        <begin position="604"/>
        <end position="624"/>
    </location>
</feature>
<dbReference type="Pfam" id="PF13155">
    <property type="entry name" value="Toprim_2"/>
    <property type="match status" value="1"/>
</dbReference>
<evidence type="ECO:0000259" key="2">
    <source>
        <dbReference type="PROSITE" id="PS50880"/>
    </source>
</evidence>
<dbReference type="Gene3D" id="3.30.930.30">
    <property type="match status" value="1"/>
</dbReference>
<dbReference type="CDD" id="cd17242">
    <property type="entry name" value="MobM_relaxase"/>
    <property type="match status" value="1"/>
</dbReference>
<dbReference type="Pfam" id="PF13154">
    <property type="entry name" value="DUF3991"/>
    <property type="match status" value="1"/>
</dbReference>
<reference evidence="3" key="1">
    <citation type="submission" date="2015-06" db="EMBL/GenBank/DDBJ databases">
        <authorList>
            <person name="Joergensen T."/>
        </authorList>
    </citation>
    <scope>NUCLEOTIDE SEQUENCE</scope>
    <source>
        <plasmid evidence="3">pRGRH0618</plasmid>
    </source>
</reference>
<dbReference type="Pfam" id="PF01076">
    <property type="entry name" value="Mob_Pre"/>
    <property type="match status" value="1"/>
</dbReference>
<dbReference type="SUPFAM" id="SSF56731">
    <property type="entry name" value="DNA primase core"/>
    <property type="match status" value="1"/>
</dbReference>